<keyword evidence="2" id="KW-1133">Transmembrane helix</keyword>
<proteinExistence type="predicted"/>
<keyword evidence="2" id="KW-0472">Membrane</keyword>
<feature type="transmembrane region" description="Helical" evidence="2">
    <location>
        <begin position="174"/>
        <end position="193"/>
    </location>
</feature>
<feature type="transmembrane region" description="Helical" evidence="2">
    <location>
        <begin position="491"/>
        <end position="507"/>
    </location>
</feature>
<feature type="region of interest" description="Disordered" evidence="1">
    <location>
        <begin position="16"/>
        <end position="92"/>
    </location>
</feature>
<evidence type="ECO:0000313" key="4">
    <source>
        <dbReference type="Proteomes" id="UP001465976"/>
    </source>
</evidence>
<organism evidence="3 4">
    <name type="scientific">Marasmius crinis-equi</name>
    <dbReference type="NCBI Taxonomy" id="585013"/>
    <lineage>
        <taxon>Eukaryota</taxon>
        <taxon>Fungi</taxon>
        <taxon>Dikarya</taxon>
        <taxon>Basidiomycota</taxon>
        <taxon>Agaricomycotina</taxon>
        <taxon>Agaricomycetes</taxon>
        <taxon>Agaricomycetidae</taxon>
        <taxon>Agaricales</taxon>
        <taxon>Marasmiineae</taxon>
        <taxon>Marasmiaceae</taxon>
        <taxon>Marasmius</taxon>
    </lineage>
</organism>
<gene>
    <name evidence="3" type="ORF">V5O48_015307</name>
</gene>
<name>A0ABR3EV78_9AGAR</name>
<feature type="transmembrane region" description="Helical" evidence="2">
    <location>
        <begin position="519"/>
        <end position="539"/>
    </location>
</feature>
<evidence type="ECO:0000256" key="2">
    <source>
        <dbReference type="SAM" id="Phobius"/>
    </source>
</evidence>
<sequence>MTRLGIDVAAVAAAARNQRHHYRQPPHPDTLNLGTSPDYSSHPHPHRTGMMTDVENISSSPVATTTHGQGPQRLTSNTSNPVPERPLSRVDEEAVDIDDERSISTSSESELEMEIEEEGFYVGSYPNLIATYTLAPLTFLVFFALFASIPPLFFPIPSSDCNTHPYPYAPYLPFPTAEILISGGIYTITHILNVPIFKLSRFLFPEHVPTALPIVLSSLSYATISVLMRLSTIPLLLLGGQEGQEGRATWRDPIFRRVWWAGLGWALFEAVAGVWQGYRALEAYKDVLVDVRKLKSRAEGGEDGGVSRGEARGGRGVKGYGATSTSVERDGDGDGDESPTTPRPADGGSGFRSASSSTAIQEPTSPRGRLPRVPSDPERQPLLSHSHTHAHAHTFSLSHSRESTSLGQALAMSLDTLPFPQEEVERDLDQLMALRERDGLERVYGVAYIKIPIFISCLQRVNSLLLSMGLTLILASLPTSTSSDASSTPKLILPLLILIQTLLYILHSELALPKIGVHTVVYVGFMVSLGMVFVGLGVWDAVS</sequence>
<feature type="region of interest" description="Disordered" evidence="1">
    <location>
        <begin position="298"/>
        <end position="399"/>
    </location>
</feature>
<evidence type="ECO:0000256" key="1">
    <source>
        <dbReference type="SAM" id="MobiDB-lite"/>
    </source>
</evidence>
<keyword evidence="4" id="KW-1185">Reference proteome</keyword>
<dbReference type="Proteomes" id="UP001465976">
    <property type="component" value="Unassembled WGS sequence"/>
</dbReference>
<feature type="transmembrane region" description="Helical" evidence="2">
    <location>
        <begin position="214"/>
        <end position="238"/>
    </location>
</feature>
<accession>A0ABR3EV78</accession>
<feature type="compositionally biased region" description="Polar residues" evidence="1">
    <location>
        <begin position="352"/>
        <end position="364"/>
    </location>
</feature>
<feature type="transmembrane region" description="Helical" evidence="2">
    <location>
        <begin position="134"/>
        <end position="154"/>
    </location>
</feature>
<keyword evidence="2" id="KW-0812">Transmembrane</keyword>
<feature type="transmembrane region" description="Helical" evidence="2">
    <location>
        <begin position="258"/>
        <end position="275"/>
    </location>
</feature>
<feature type="transmembrane region" description="Helical" evidence="2">
    <location>
        <begin position="461"/>
        <end position="479"/>
    </location>
</feature>
<comment type="caution">
    <text evidence="3">The sequence shown here is derived from an EMBL/GenBank/DDBJ whole genome shotgun (WGS) entry which is preliminary data.</text>
</comment>
<dbReference type="EMBL" id="JBAHYK010001808">
    <property type="protein sequence ID" value="KAL0566700.1"/>
    <property type="molecule type" value="Genomic_DNA"/>
</dbReference>
<feature type="compositionally biased region" description="Polar residues" evidence="1">
    <location>
        <begin position="55"/>
        <end position="81"/>
    </location>
</feature>
<protein>
    <submittedName>
        <fullName evidence="3">Uncharacterized protein</fullName>
    </submittedName>
</protein>
<reference evidence="3 4" key="1">
    <citation type="submission" date="2024-02" db="EMBL/GenBank/DDBJ databases">
        <title>A draft genome for the cacao thread blight pathogen Marasmius crinis-equi.</title>
        <authorList>
            <person name="Cohen S.P."/>
            <person name="Baruah I.K."/>
            <person name="Amoako-Attah I."/>
            <person name="Bukari Y."/>
            <person name="Meinhardt L.W."/>
            <person name="Bailey B.A."/>
        </authorList>
    </citation>
    <scope>NUCLEOTIDE SEQUENCE [LARGE SCALE GENOMIC DNA]</scope>
    <source>
        <strain evidence="3 4">GH-76</strain>
    </source>
</reference>
<evidence type="ECO:0000313" key="3">
    <source>
        <dbReference type="EMBL" id="KAL0566700.1"/>
    </source>
</evidence>